<evidence type="ECO:0000313" key="2">
    <source>
        <dbReference type="EMBL" id="ALH06963.1"/>
    </source>
</evidence>
<evidence type="ECO:0000313" key="3">
    <source>
        <dbReference type="Proteomes" id="UP000319438"/>
    </source>
</evidence>
<dbReference type="Pfam" id="PF19194">
    <property type="entry name" value="DUF5869"/>
    <property type="match status" value="1"/>
</dbReference>
<feature type="domain" description="DUF5869" evidence="1">
    <location>
        <begin position="2"/>
        <end position="169"/>
    </location>
</feature>
<dbReference type="InterPro" id="IPR043807">
    <property type="entry name" value="DUF5869"/>
</dbReference>
<protein>
    <recommendedName>
        <fullName evidence="1">DUF5869 domain-containing protein</fullName>
    </recommendedName>
</protein>
<accession>A0A0N9Q132</accession>
<gene>
    <name evidence="2" type="ORF">PMV_265</name>
</gene>
<reference evidence="2" key="1">
    <citation type="journal article" date="2015" name="Genome Announc.">
        <title>Complete Genome Sequence of a New Member of the Marseilleviridae Recovered from the Brackish Submarine Spring in the Cassis Port-Miou Calanque, France.</title>
        <authorList>
            <person name="Doutre G."/>
            <person name="Arfib B."/>
            <person name="Rochette P."/>
            <person name="Claverie J.M."/>
            <person name="Bonin P."/>
            <person name="Abergel C."/>
        </authorList>
    </citation>
    <scope>NUCLEOTIDE SEQUENCE [LARGE SCALE GENOMIC DNA]</scope>
    <source>
        <strain evidence="2">1</strain>
    </source>
</reference>
<proteinExistence type="predicted"/>
<name>A0A0N9Q132_9VIRU</name>
<organism evidence="2 3">
    <name type="scientific">Port-miou virus</name>
    <dbReference type="NCBI Taxonomy" id="1733873"/>
    <lineage>
        <taxon>Viruses</taxon>
        <taxon>Varidnaviria</taxon>
        <taxon>Bamfordvirae</taxon>
        <taxon>Nucleocytoviricota</taxon>
        <taxon>Megaviricetes</taxon>
        <taxon>Pimascovirales</taxon>
        <taxon>Pimascovirales incertae sedis</taxon>
        <taxon>Marseilleviridae</taxon>
        <taxon>Losannavirus</taxon>
        <taxon>Losannavirus lausannense</taxon>
        <taxon>Lausannevirus</taxon>
    </lineage>
</organism>
<sequence>MQRLRKFPSEWKNIFHCTRHFDYSQRQNVDVDHITSPFVKHSEWDASLIYNEKRFGISKPKYIFQTPFDSVLCLFEGSDHWFLFEGDVSGDCSTCDGDTNSGYTVKEFLCLHDFFYNGLNDFERSELTRPYWLSSVMDGDEQIFRASDYDTYQDFRREVSRNKIKKILFFLDGGVDE</sequence>
<dbReference type="EMBL" id="KT428292">
    <property type="protein sequence ID" value="ALH06963.1"/>
    <property type="molecule type" value="Genomic_DNA"/>
</dbReference>
<evidence type="ECO:0000259" key="1">
    <source>
        <dbReference type="Pfam" id="PF19194"/>
    </source>
</evidence>
<dbReference type="Proteomes" id="UP000319438">
    <property type="component" value="Segment"/>
</dbReference>